<accession>A0A1J5IJ26</accession>
<keyword evidence="2" id="KW-0812">Transmembrane</keyword>
<feature type="transmembrane region" description="Helical" evidence="2">
    <location>
        <begin position="343"/>
        <end position="364"/>
    </location>
</feature>
<dbReference type="SUPFAM" id="SSF52540">
    <property type="entry name" value="P-loop containing nucleoside triphosphate hydrolases"/>
    <property type="match status" value="1"/>
</dbReference>
<evidence type="ECO:0000256" key="2">
    <source>
        <dbReference type="SAM" id="Phobius"/>
    </source>
</evidence>
<dbReference type="PANTHER" id="PTHR41259:SF1">
    <property type="entry name" value="DOUBLE-STRAND BREAK REPAIR RAD50 ATPASE, PUTATIVE-RELATED"/>
    <property type="match status" value="1"/>
</dbReference>
<keyword evidence="2" id="KW-1133">Transmembrane helix</keyword>
<feature type="transmembrane region" description="Helical" evidence="2">
    <location>
        <begin position="370"/>
        <end position="390"/>
    </location>
</feature>
<dbReference type="EMBL" id="MNZT01000069">
    <property type="protein sequence ID" value="OIP97101.1"/>
    <property type="molecule type" value="Genomic_DNA"/>
</dbReference>
<feature type="coiled-coil region" evidence="1">
    <location>
        <begin position="254"/>
        <end position="281"/>
    </location>
</feature>
<evidence type="ECO:0000313" key="5">
    <source>
        <dbReference type="Proteomes" id="UP000183245"/>
    </source>
</evidence>
<dbReference type="GO" id="GO:0016887">
    <property type="term" value="F:ATP hydrolysis activity"/>
    <property type="evidence" value="ECO:0007669"/>
    <property type="project" value="InterPro"/>
</dbReference>
<evidence type="ECO:0000256" key="1">
    <source>
        <dbReference type="SAM" id="Coils"/>
    </source>
</evidence>
<feature type="domain" description="Rad50/SbcC-type AAA" evidence="3">
    <location>
        <begin position="5"/>
        <end position="281"/>
    </location>
</feature>
<gene>
    <name evidence="4" type="ORF">AUK40_04040</name>
</gene>
<evidence type="ECO:0000313" key="4">
    <source>
        <dbReference type="EMBL" id="OIP97101.1"/>
    </source>
</evidence>
<proteinExistence type="predicted"/>
<dbReference type="GO" id="GO:0006302">
    <property type="term" value="P:double-strand break repair"/>
    <property type="evidence" value="ECO:0007669"/>
    <property type="project" value="InterPro"/>
</dbReference>
<evidence type="ECO:0000259" key="3">
    <source>
        <dbReference type="Pfam" id="PF13476"/>
    </source>
</evidence>
<keyword evidence="1" id="KW-0175">Coiled coil</keyword>
<reference evidence="4 5" key="1">
    <citation type="journal article" date="2016" name="Environ. Microbiol.">
        <title>Genomic resolution of a cold subsurface aquifer community provides metabolic insights for novel microbes adapted to high CO concentrations.</title>
        <authorList>
            <person name="Probst A.J."/>
            <person name="Castelle C.J."/>
            <person name="Singh A."/>
            <person name="Brown C.T."/>
            <person name="Anantharaman K."/>
            <person name="Sharon I."/>
            <person name="Hug L.A."/>
            <person name="Burstein D."/>
            <person name="Emerson J.B."/>
            <person name="Thomas B.C."/>
            <person name="Banfield J.F."/>
        </authorList>
    </citation>
    <scope>NUCLEOTIDE SEQUENCE [LARGE SCALE GENOMIC DNA]</scope>
    <source>
        <strain evidence="4">CG2_30_54_11</strain>
    </source>
</reference>
<dbReference type="AlphaFoldDB" id="A0A1J5IJ26"/>
<name>A0A1J5IJ26_9BACT</name>
<comment type="caution">
    <text evidence="4">The sequence shown here is derived from an EMBL/GenBank/DDBJ whole genome shotgun (WGS) entry which is preliminary data.</text>
</comment>
<dbReference type="STRING" id="1817892.AUK40_04040"/>
<sequence>MKFASIQLQGFKKYLDQTFEFGDGLTIVVGPNEAGKTTLHQALVTALYGFGSKSAQLLRGKEEARNWSGHSRCEVSLRFSIKDAQYSITRDLDQGKITLRLLDHDKGREVILSEDAKRIHELIADLIYIPSPDVFNQTISVKQNQMAQLTDLASVGEAIEAIFTGEEKVSIEHVLENLQKLRKSLKRKPREKPGRIDELMETLETKERALAEALAWEKEGQALYDQVAELRISVPARKARLTQLKELTDRTRDKTAKQLELETLRKRYSELSSELKKIEHQQSQKVEADEKWQPFEKIVQHEKSIDEFRHAVHYLKTTRERIAKEEERLSAERRERMVIVHNTNIFLSPKALLAGIALAIFGIVGAFVTSYWPLFALSFIGMIWVVVNILKGGGRQLKVTDVPSELLAQLRREEKEQSGTAEHDAGLFGLGSEMIASPQDVDAYFSNYYQCREAWTKATAALDAVTANVDLAAMQKELTQVEFDGGVAKTAMEAFSGFNPSSEETAAWDRELTALAVNIPADEGQLNHAEGRLKQMQQHGASSAQLSNECDYLKNEIHELEVKHTACEIAISTLDEVVSQFRAEFLPELESASSHYLKDLTNGYYNRVELVHTWPNVYLDVKEDVRAEQDQLSQGTMDQLFFALRLAAADLMSKHIALPLILDDPFVHFDDERYAQAITLMGRAAQQRQVLYFTSRRHIHEDLKNFVEHHAGVQVIELKR</sequence>
<protein>
    <recommendedName>
        <fullName evidence="3">Rad50/SbcC-type AAA domain-containing protein</fullName>
    </recommendedName>
</protein>
<organism evidence="4 5">
    <name type="scientific">Candidatus Wirthbacteria bacterium CG2_30_54_11</name>
    <dbReference type="NCBI Taxonomy" id="1817892"/>
    <lineage>
        <taxon>Bacteria</taxon>
        <taxon>Candidatus Wirthbacteria</taxon>
    </lineage>
</organism>
<dbReference type="Pfam" id="PF13476">
    <property type="entry name" value="AAA_23"/>
    <property type="match status" value="1"/>
</dbReference>
<keyword evidence="2" id="KW-0472">Membrane</keyword>
<dbReference type="InterPro" id="IPR027417">
    <property type="entry name" value="P-loop_NTPase"/>
</dbReference>
<dbReference type="InterPro" id="IPR038729">
    <property type="entry name" value="Rad50/SbcC_AAA"/>
</dbReference>
<dbReference type="Gene3D" id="3.40.50.300">
    <property type="entry name" value="P-loop containing nucleotide triphosphate hydrolases"/>
    <property type="match status" value="2"/>
</dbReference>
<dbReference type="PANTHER" id="PTHR41259">
    <property type="entry name" value="DOUBLE-STRAND BREAK REPAIR RAD50 ATPASE, PUTATIVE-RELATED"/>
    <property type="match status" value="1"/>
</dbReference>
<dbReference type="Proteomes" id="UP000183245">
    <property type="component" value="Unassembled WGS sequence"/>
</dbReference>